<gene>
    <name evidence="2" type="ORF">QCN29_25570</name>
</gene>
<name>A0ABT6HTQ5_9ACTN</name>
<evidence type="ECO:0008006" key="4">
    <source>
        <dbReference type="Google" id="ProtNLM"/>
    </source>
</evidence>
<dbReference type="Proteomes" id="UP001223144">
    <property type="component" value="Unassembled WGS sequence"/>
</dbReference>
<evidence type="ECO:0000256" key="1">
    <source>
        <dbReference type="SAM" id="MobiDB-lite"/>
    </source>
</evidence>
<dbReference type="EMBL" id="JARWBG010000036">
    <property type="protein sequence ID" value="MDH2392091.1"/>
    <property type="molecule type" value="Genomic_DNA"/>
</dbReference>
<accession>A0ABT6HTQ5</accession>
<proteinExistence type="predicted"/>
<evidence type="ECO:0000313" key="3">
    <source>
        <dbReference type="Proteomes" id="UP001223144"/>
    </source>
</evidence>
<keyword evidence="3" id="KW-1185">Reference proteome</keyword>
<reference evidence="2 3" key="1">
    <citation type="submission" date="2023-04" db="EMBL/GenBank/DDBJ databases">
        <title>Streptomyces chengmaiensis sp. nov. isolated from the stem of mangrove plant in Hainan.</title>
        <authorList>
            <person name="Huang X."/>
            <person name="Zhou S."/>
            <person name="Chu X."/>
            <person name="Xie Y."/>
            <person name="Lin Y."/>
        </authorList>
    </citation>
    <scope>NUCLEOTIDE SEQUENCE [LARGE SCALE GENOMIC DNA]</scope>
    <source>
        <strain evidence="2 3">HNM0663</strain>
    </source>
</reference>
<dbReference type="RefSeq" id="WP_279931081.1">
    <property type="nucleotide sequence ID" value="NZ_JARWBG010000036.1"/>
</dbReference>
<feature type="region of interest" description="Disordered" evidence="1">
    <location>
        <begin position="324"/>
        <end position="346"/>
    </location>
</feature>
<comment type="caution">
    <text evidence="2">The sequence shown here is derived from an EMBL/GenBank/DDBJ whole genome shotgun (WGS) entry which is preliminary data.</text>
</comment>
<sequence>MALSYTDLRNVNLEKLSAAVGAWAGLPGLVHQAGWTFNNVVAKGLRESDWEGETAEAAFTTLRGIKNQIDNAEHEADSVHRFLNNCLESFRSAKRVLDDIAAELAGHTHLSLNTGDGSVFVDSAKVEPNELAKLQEAYTSIIKGYKERTEQALEDARKTDETLRWSLQDMSDKYHIGFLPTAPVSLADARRMRKERAQEDSGKKISLKELSDKEIQTKLDNASKGKFGESWLKPAAEFIGYRAWLNSANSAQKGKWADAESYFIAGTPAYAAGMEASLMESSGGGGRHRKPTLMNKAGWLGGKVFGFPAGVVATGLDFYYTPAQSASQGPDAKIMAPKDPGRVHWK</sequence>
<evidence type="ECO:0000313" key="2">
    <source>
        <dbReference type="EMBL" id="MDH2392091.1"/>
    </source>
</evidence>
<organism evidence="2 3">
    <name type="scientific">Streptomyces chengmaiensis</name>
    <dbReference type="NCBI Taxonomy" id="3040919"/>
    <lineage>
        <taxon>Bacteria</taxon>
        <taxon>Bacillati</taxon>
        <taxon>Actinomycetota</taxon>
        <taxon>Actinomycetes</taxon>
        <taxon>Kitasatosporales</taxon>
        <taxon>Streptomycetaceae</taxon>
        <taxon>Streptomyces</taxon>
    </lineage>
</organism>
<protein>
    <recommendedName>
        <fullName evidence="4">WXG100 family type VII secretion target</fullName>
    </recommendedName>
</protein>